<feature type="region of interest" description="Disordered" evidence="4">
    <location>
        <begin position="2400"/>
        <end position="2448"/>
    </location>
</feature>
<feature type="compositionally biased region" description="Basic and acidic residues" evidence="4">
    <location>
        <begin position="2338"/>
        <end position="2366"/>
    </location>
</feature>
<feature type="compositionally biased region" description="Basic and acidic residues" evidence="4">
    <location>
        <begin position="2082"/>
        <end position="2092"/>
    </location>
</feature>
<evidence type="ECO:0000256" key="1">
    <source>
        <dbReference type="ARBA" id="ARBA00004123"/>
    </source>
</evidence>
<evidence type="ECO:0000313" key="9">
    <source>
        <dbReference type="Proteomes" id="UP000325081"/>
    </source>
</evidence>
<feature type="region of interest" description="Disordered" evidence="4">
    <location>
        <begin position="774"/>
        <end position="793"/>
    </location>
</feature>
<feature type="domain" description="BAH" evidence="6">
    <location>
        <begin position="1468"/>
        <end position="1583"/>
    </location>
</feature>
<evidence type="ECO:0000259" key="7">
    <source>
        <dbReference type="PROSITE" id="PS51319"/>
    </source>
</evidence>
<dbReference type="SMART" id="SM00439">
    <property type="entry name" value="BAH"/>
    <property type="match status" value="2"/>
</dbReference>
<evidence type="ECO:0000313" key="8">
    <source>
        <dbReference type="EMBL" id="GER53160.1"/>
    </source>
</evidence>
<feature type="non-terminal residue" evidence="8">
    <location>
        <position position="1"/>
    </location>
</feature>
<feature type="compositionally biased region" description="Low complexity" evidence="4">
    <location>
        <begin position="1881"/>
        <end position="1891"/>
    </location>
</feature>
<evidence type="ECO:0000256" key="5">
    <source>
        <dbReference type="SAM" id="SignalP"/>
    </source>
</evidence>
<evidence type="ECO:0000256" key="4">
    <source>
        <dbReference type="SAM" id="MobiDB-lite"/>
    </source>
</evidence>
<feature type="compositionally biased region" description="Polar residues" evidence="4">
    <location>
        <begin position="1960"/>
        <end position="1976"/>
    </location>
</feature>
<dbReference type="GO" id="GO:0005634">
    <property type="term" value="C:nucleus"/>
    <property type="evidence" value="ECO:0007669"/>
    <property type="project" value="UniProtKB-SubCell"/>
</dbReference>
<dbReference type="PANTHER" id="PTHR46548:SF1">
    <property type="entry name" value="BAH AND TFIIS DOMAIN-CONTAINING PROTEIN-RELATED"/>
    <property type="match status" value="1"/>
</dbReference>
<dbReference type="GO" id="GO:0003682">
    <property type="term" value="F:chromatin binding"/>
    <property type="evidence" value="ECO:0007669"/>
    <property type="project" value="InterPro"/>
</dbReference>
<feature type="compositionally biased region" description="Low complexity" evidence="4">
    <location>
        <begin position="1940"/>
        <end position="1953"/>
    </location>
</feature>
<feature type="region of interest" description="Disordered" evidence="4">
    <location>
        <begin position="1839"/>
        <end position="2022"/>
    </location>
</feature>
<proteinExistence type="predicted"/>
<keyword evidence="9" id="KW-1185">Reference proteome</keyword>
<feature type="region of interest" description="Disordered" evidence="4">
    <location>
        <begin position="261"/>
        <end position="308"/>
    </location>
</feature>
<feature type="compositionally biased region" description="Polar residues" evidence="4">
    <location>
        <begin position="962"/>
        <end position="984"/>
    </location>
</feature>
<protein>
    <submittedName>
        <fullName evidence="8">BAH domain</fullName>
    </submittedName>
</protein>
<feature type="region of interest" description="Disordered" evidence="4">
    <location>
        <begin position="645"/>
        <end position="672"/>
    </location>
</feature>
<dbReference type="OrthoDB" id="1917005at2759"/>
<accession>A0A5A7R793</accession>
<feature type="compositionally biased region" description="Polar residues" evidence="4">
    <location>
        <begin position="1892"/>
        <end position="1904"/>
    </location>
</feature>
<dbReference type="SUPFAM" id="SSF47676">
    <property type="entry name" value="Conserved domain common to transcription factors TFIIS, elongin A, CRSP70"/>
    <property type="match status" value="2"/>
</dbReference>
<feature type="region of interest" description="Disordered" evidence="4">
    <location>
        <begin position="1606"/>
        <end position="1685"/>
    </location>
</feature>
<dbReference type="Pfam" id="PF01426">
    <property type="entry name" value="BAH"/>
    <property type="match status" value="2"/>
</dbReference>
<name>A0A5A7R793_STRAF</name>
<keyword evidence="2 3" id="KW-0539">Nucleus</keyword>
<dbReference type="Gene3D" id="2.30.30.490">
    <property type="match status" value="2"/>
</dbReference>
<dbReference type="InterPro" id="IPR001025">
    <property type="entry name" value="BAH_dom"/>
</dbReference>
<feature type="compositionally biased region" description="Basic and acidic residues" evidence="4">
    <location>
        <begin position="290"/>
        <end position="308"/>
    </location>
</feature>
<feature type="compositionally biased region" description="Polar residues" evidence="4">
    <location>
        <begin position="2062"/>
        <end position="2080"/>
    </location>
</feature>
<evidence type="ECO:0000259" key="6">
    <source>
        <dbReference type="PROSITE" id="PS51038"/>
    </source>
</evidence>
<dbReference type="Proteomes" id="UP000325081">
    <property type="component" value="Unassembled WGS sequence"/>
</dbReference>
<feature type="region of interest" description="Disordered" evidence="4">
    <location>
        <begin position="2895"/>
        <end position="2920"/>
    </location>
</feature>
<feature type="domain" description="BAH" evidence="6">
    <location>
        <begin position="120"/>
        <end position="235"/>
    </location>
</feature>
<keyword evidence="5" id="KW-0732">Signal</keyword>
<dbReference type="CDD" id="cd00183">
    <property type="entry name" value="TFIIS_I"/>
    <property type="match status" value="2"/>
</dbReference>
<reference evidence="9" key="1">
    <citation type="journal article" date="2019" name="Curr. Biol.">
        <title>Genome Sequence of Striga asiatica Provides Insight into the Evolution of Plant Parasitism.</title>
        <authorList>
            <person name="Yoshida S."/>
            <person name="Kim S."/>
            <person name="Wafula E.K."/>
            <person name="Tanskanen J."/>
            <person name="Kim Y.M."/>
            <person name="Honaas L."/>
            <person name="Yang Z."/>
            <person name="Spallek T."/>
            <person name="Conn C.E."/>
            <person name="Ichihashi Y."/>
            <person name="Cheong K."/>
            <person name="Cui S."/>
            <person name="Der J.P."/>
            <person name="Gundlach H."/>
            <person name="Jiao Y."/>
            <person name="Hori C."/>
            <person name="Ishida J.K."/>
            <person name="Kasahara H."/>
            <person name="Kiba T."/>
            <person name="Kim M.S."/>
            <person name="Koo N."/>
            <person name="Laohavisit A."/>
            <person name="Lee Y.H."/>
            <person name="Lumba S."/>
            <person name="McCourt P."/>
            <person name="Mortimer J.C."/>
            <person name="Mutuku J.M."/>
            <person name="Nomura T."/>
            <person name="Sasaki-Sekimoto Y."/>
            <person name="Seto Y."/>
            <person name="Wang Y."/>
            <person name="Wakatake T."/>
            <person name="Sakakibara H."/>
            <person name="Demura T."/>
            <person name="Yamaguchi S."/>
            <person name="Yoneyama K."/>
            <person name="Manabe R.I."/>
            <person name="Nelson D.C."/>
            <person name="Schulman A.H."/>
            <person name="Timko M.P."/>
            <person name="dePamphilis C.W."/>
            <person name="Choi D."/>
            <person name="Shirasu K."/>
        </authorList>
    </citation>
    <scope>NUCLEOTIDE SEQUENCE [LARGE SCALE GENOMIC DNA]</scope>
    <source>
        <strain evidence="9">cv. UVA1</strain>
    </source>
</reference>
<organism evidence="8 9">
    <name type="scientific">Striga asiatica</name>
    <name type="common">Asiatic witchweed</name>
    <name type="synonym">Buchnera asiatica</name>
    <dbReference type="NCBI Taxonomy" id="4170"/>
    <lineage>
        <taxon>Eukaryota</taxon>
        <taxon>Viridiplantae</taxon>
        <taxon>Streptophyta</taxon>
        <taxon>Embryophyta</taxon>
        <taxon>Tracheophyta</taxon>
        <taxon>Spermatophyta</taxon>
        <taxon>Magnoliopsida</taxon>
        <taxon>eudicotyledons</taxon>
        <taxon>Gunneridae</taxon>
        <taxon>Pentapetalae</taxon>
        <taxon>asterids</taxon>
        <taxon>lamiids</taxon>
        <taxon>Lamiales</taxon>
        <taxon>Orobanchaceae</taxon>
        <taxon>Buchnereae</taxon>
        <taxon>Striga</taxon>
    </lineage>
</organism>
<feature type="compositionally biased region" description="Low complexity" evidence="4">
    <location>
        <begin position="500"/>
        <end position="514"/>
    </location>
</feature>
<feature type="region of interest" description="Disordered" evidence="4">
    <location>
        <begin position="957"/>
        <end position="986"/>
    </location>
</feature>
<feature type="compositionally biased region" description="Basic and acidic residues" evidence="4">
    <location>
        <begin position="662"/>
        <end position="671"/>
    </location>
</feature>
<evidence type="ECO:0000256" key="3">
    <source>
        <dbReference type="PROSITE-ProRule" id="PRU00649"/>
    </source>
</evidence>
<dbReference type="Gene3D" id="1.20.930.10">
    <property type="entry name" value="Conserved domain common to transcription factors TFIIS, elongin A, CRSP70"/>
    <property type="match status" value="2"/>
</dbReference>
<evidence type="ECO:0000256" key="2">
    <source>
        <dbReference type="ARBA" id="ARBA00023242"/>
    </source>
</evidence>
<feature type="compositionally biased region" description="Polar residues" evidence="4">
    <location>
        <begin position="269"/>
        <end position="282"/>
    </location>
</feature>
<dbReference type="EMBL" id="BKCP01010514">
    <property type="protein sequence ID" value="GER53160.1"/>
    <property type="molecule type" value="Genomic_DNA"/>
</dbReference>
<feature type="domain" description="TFIIS N-terminal" evidence="7">
    <location>
        <begin position="1756"/>
        <end position="1835"/>
    </location>
</feature>
<dbReference type="InterPro" id="IPR003617">
    <property type="entry name" value="TFIIS/CRSP70_N_sub"/>
</dbReference>
<dbReference type="Pfam" id="PF08711">
    <property type="entry name" value="Med26"/>
    <property type="match status" value="2"/>
</dbReference>
<comment type="subcellular location">
    <subcellularLocation>
        <location evidence="1 3">Nucleus</location>
    </subcellularLocation>
</comment>
<feature type="compositionally biased region" description="Basic and acidic residues" evidence="4">
    <location>
        <begin position="1652"/>
        <end position="1671"/>
    </location>
</feature>
<feature type="signal peptide" evidence="5">
    <location>
        <begin position="1"/>
        <end position="20"/>
    </location>
</feature>
<feature type="compositionally biased region" description="Polar residues" evidence="4">
    <location>
        <begin position="1606"/>
        <end position="1644"/>
    </location>
</feature>
<dbReference type="InterPro" id="IPR043151">
    <property type="entry name" value="BAH_sf"/>
</dbReference>
<dbReference type="PROSITE" id="PS51038">
    <property type="entry name" value="BAH"/>
    <property type="match status" value="2"/>
</dbReference>
<feature type="chain" id="PRO_5022864285" evidence="5">
    <location>
        <begin position="21"/>
        <end position="2920"/>
    </location>
</feature>
<comment type="caution">
    <text evidence="8">The sequence shown here is derived from an EMBL/GenBank/DDBJ whole genome shotgun (WGS) entry which is preliminary data.</text>
</comment>
<dbReference type="InterPro" id="IPR035441">
    <property type="entry name" value="TFIIS/LEDGF_dom_sf"/>
</dbReference>
<feature type="region of interest" description="Disordered" evidence="4">
    <location>
        <begin position="479"/>
        <end position="604"/>
    </location>
</feature>
<feature type="region of interest" description="Disordered" evidence="4">
    <location>
        <begin position="2049"/>
        <end position="2109"/>
    </location>
</feature>
<dbReference type="InterPro" id="IPR017923">
    <property type="entry name" value="TFIIS_N"/>
</dbReference>
<dbReference type="SMART" id="SM00509">
    <property type="entry name" value="TFS2N"/>
    <property type="match status" value="2"/>
</dbReference>
<feature type="region of interest" description="Disordered" evidence="4">
    <location>
        <begin position="2284"/>
        <end position="2382"/>
    </location>
</feature>
<feature type="compositionally biased region" description="Polar residues" evidence="4">
    <location>
        <begin position="2293"/>
        <end position="2309"/>
    </location>
</feature>
<feature type="compositionally biased region" description="Low complexity" evidence="4">
    <location>
        <begin position="645"/>
        <end position="654"/>
    </location>
</feature>
<sequence>VPSDFLGLLVLPALSMSIEACVDAWTRFFQSGTLDIGFSLSSILPGDRAFKDFELIYWRTCCRGSKNRRNLGRSCSQHMPPVLPLVTSDNTEILAGDNSAPRDSAATTSCGAESFIKDGRQISVGDSALFKPPKDSPPFVGLIRWLALDKENNLQLGVNWLYRSSELRLGKGTLLDSAPNEIFYSFQKDEVPAASLLHPCKVAFLARGVELPPGTCSFICRRAYDIANKSLWWLTDRQFINDQQEEIDKLLYKTQIEMHPTLQPGARSPKQNNGQNGVNAPTQAKGKKRERGDYGSDSIKRGNFPRLDDGESNLRHEIAKITEKAGVVDLDGVEKLVQLMQLDTPERKLDLGSRSMLAYVLASTDKIDCLSRFVHLRGLPVLDSWLQDIHKGKIGDGNNTIKDGDKPVEEFLQVLLRALENIPVNLQALQTCNIGRSVNHLRSHKNMEIQRKARTLVDTWKKRVEAEMISIDVKSRLPEASHAGSRTPDGAMKSSLTQNSSAKMSSSRSSPGKESQVRSSGGVVNADATQIREDRSSSSNQSQNNGQSLSVKDDVKSSTSHSAIVNNKTSSTSTRNRKNSGFVGTPVKSTALEKSSHSSITGDKVVEGPISDGIGHKLIVKIPNRVKSPARGVCGESTDDTIIMSSQASSSSSSPVQKHKKTDPSPNDKGKAFQCKFESDVNNDQTDHTADASDKLNSVKLQASSFSPMKALVESCAKYSEATSSLSLDDDVGMNLLASVAAGEISRSDVVSPNDSTEWTTPAVEEVCSGVVTKSKPSPNDHSAGVHNQDEFSSERICHSSGKIPADSMDGTIGTVTEEKDVTNLDSGEFKLMAGDTAYQSLEESNSEFRNEVLGTSSISPPKPTSTVIEAELVEASNKDLGQSECGQKSLPEPGGSVKVEPIMKDDEDCMSKLDPDKGIQSQSLSCSTSQDLNCKMANLENQEIVKQESQKDELREKSCASIRSGNTGKSTSACTGSVSSAHSGGTDPYEKMKFDLNEDFSNDDVKYEEPVTLPSTMVDSLPFPVSSILAVHSATSTLASAANGTFFPPDDLLRSKPELGWKGSAATSAFRPAEPRKNVEMAVGTSNSCRQDRFPLDIDLNVPDERLLEEMASQGSMQPSSGVLDLDLNRSDEANDNSRCSHHGETSLAHVKPETNMHIQRDFDLNDGPTVDEASVRQFPVSQLVKKGGLAAQLPSAGFSKSNQGPSSFAPWFSPGNTYSTVAIPSILPQRSFGQFNPDMYRGSILSSSPAMPFPSGPFQYPVFPFGTTFPLPSGTFSVGGASYQDSSSSARIFPSPMNLQYMGSVGNNVAPQFQRPFMVNVADVSNNVVMDNNRKWARSGLDLNAGPGTVESEAKEEILPRPSGQQSVSSFQALAEEQARMFSVSGGILKRREDSEPTRHRHSAWQVFRGKESCRSLERSCRRHMRSVLPLAATNNAVVLAGDNQTHRDSSITTSGSSDSFFKDGRKIRVGDCALFKPPKGSPPFIGLIRWLELDKEKKLLLGVNWLYRSSELRLGKESLLDCAPNEIFYSFLKGKVPAASLLHPCKVAFLPRGVELPVGTSSFVCRRVYDSANKSLWWLTDQQFINDQQEEVDQLLYTTRSEMSQTLQPGARSPKQSNGPTSTSQLKHGSDNGQNSGNAPSQAKGKKRERGDHGSEPVKRGRSTRPDDGDSIQPKAEGDLKHEIAKITEKTGVVDLDGVEKLVQLMQLDTPERKLDLGSRSMLADVLASTDKVDCLSRFVHLRGLPVLDCWLQDIHKGKIDEGNNIKDGDKSTEEFLLTLLRALGKIPVNLQALQTCNIGRSVNHLRSHKNIEIQRKARTLVDTWKKRVEAEMINIDGKSGSNQTGSPWPSKSRLSEASHTGSRTPDGAMKSSLTQNSSAKISSGKSSPGESGNKYASSSPGLVKPAPALASGKDSQLRSSGGGNVDAPQIREDRSSSSNQSHNNGQSLSVKDDVKSSTSHPAIVNKTSGTITRNRKNSGFVGTSATVGQKETSSTRNSPAHKNTVLEKPSHSSITGEKAVEGPIIDGISHKLIVKIPNCVKSPAQGISGESTEDPVIMSSQASSPVQKLKQSNPSPNDKGEASQHKFTSDVNNDQTDLPEDGQSVNTEVSNRLNDIPASDKLNSVQLHASSFSPMKALVESCAKYSEATSSLSLDDDVGMNLLASVAAGEISRSDVVSPNDSTERTTPAVEEVCSGVETKSKSSPKDYSAGVQNQVYNDGCDALLSGSKDIDSSFMESRCNTDPKSGIDGMVTEEKDSTNLHSVDGKLMVGDGVSKALEEGNTRKSKDQGLNMSSISLPKQTSTVVVPVSAEKASNKVQGQPECGQKSVPEAAGSDKIELGEKDSKGDMGTSERSESDKGVQKNEGIQNHDPNSHCETSLENKEILEHSHTESQCLGSVKQEAQKDDLREKSCASVRSGNTGKSTSASIGSASSAHSGGTDPCEKMKFDLNEGFSDDDVKFEEPATLPSTVQMVNSLPSPVGSIPISHSASITVASAAKGTFFPPDDLLRSKVELGWKGSAATSAFRPAEPRKLAEVTVGSTYDSICADASTSKHDRFPLDIDLNVPDERLLEEMASRDSVLAVESTTDMASKCASLLSEPPGSMQRSFGGLDLDLNRADEANDNVQCSTSSSHHKEASLVHTKPATNIHIQRDFDLNDGPTVDEASVRQFPVSQLVKGGLAAQLPSAGFSMSNQGPSSFASWFSPGNTYSTVAIPSVLPERGENSFPVFPPGAPQRSFGQFNPDMYRGSVLSSSPAVPYPSPPFQYPVFPFGTTFPLPSGTFSVGGTPFQDSSSSARMFPSSINSQYLGPVGNVAPQFQRPFMVGLADVNNNGVMACNRGWGRQGLDLNSGPGIVEGEVKEENLHPSGQQSVSSFQTLSAEEQARMFSVSGGILKRRDPDGGWDSEPARHRHSSW</sequence>
<dbReference type="PANTHER" id="PTHR46548">
    <property type="entry name" value="BAH AND TFIIS DOMAIN-CONTAINING PROTEIN-RELATED"/>
    <property type="match status" value="1"/>
</dbReference>
<feature type="compositionally biased region" description="Low complexity" evidence="4">
    <location>
        <begin position="537"/>
        <end position="550"/>
    </location>
</feature>
<dbReference type="PROSITE" id="PS51319">
    <property type="entry name" value="TFIIS_N"/>
    <property type="match status" value="2"/>
</dbReference>
<feature type="compositionally biased region" description="Polar residues" evidence="4">
    <location>
        <begin position="1843"/>
        <end position="1853"/>
    </location>
</feature>
<feature type="non-terminal residue" evidence="8">
    <location>
        <position position="2920"/>
    </location>
</feature>
<gene>
    <name evidence="8" type="ORF">STAS_30649</name>
</gene>
<feature type="domain" description="TFIIS N-terminal" evidence="7">
    <location>
        <begin position="380"/>
        <end position="467"/>
    </location>
</feature>
<feature type="region of interest" description="Disordered" evidence="4">
    <location>
        <begin position="879"/>
        <end position="899"/>
    </location>
</feature>
<feature type="compositionally biased region" description="Polar residues" evidence="4">
    <location>
        <begin position="1984"/>
        <end position="2005"/>
    </location>
</feature>
<feature type="compositionally biased region" description="Basic and acidic residues" evidence="4">
    <location>
        <begin position="2406"/>
        <end position="2416"/>
    </location>
</feature>
<feature type="compositionally biased region" description="Low complexity" evidence="4">
    <location>
        <begin position="2425"/>
        <end position="2444"/>
    </location>
</feature>